<evidence type="ECO:0000313" key="2">
    <source>
        <dbReference type="Proteomes" id="UP000007993"/>
    </source>
</evidence>
<reference evidence="1 2" key="1">
    <citation type="journal article" date="2013" name="Mar. Genomics">
        <title>Expression of sulfatases in Rhodopirellula baltica and the diversity of sulfatases in the genus Rhodopirellula.</title>
        <authorList>
            <person name="Wegner C.E."/>
            <person name="Richter-Heitmann T."/>
            <person name="Klindworth A."/>
            <person name="Klockow C."/>
            <person name="Richter M."/>
            <person name="Achstetter T."/>
            <person name="Glockner F.O."/>
            <person name="Harder J."/>
        </authorList>
    </citation>
    <scope>NUCLEOTIDE SEQUENCE [LARGE SCALE GENOMIC DNA]</scope>
    <source>
        <strain evidence="1 2">SH28</strain>
    </source>
</reference>
<sequence length="43" mass="5063">MPRRDRRQSFLIRLTFRTLNRQSACIPSLIVFAQSMESPPLND</sequence>
<accession>K5C916</accession>
<dbReference type="AlphaFoldDB" id="K5C916"/>
<dbReference type="Proteomes" id="UP000007993">
    <property type="component" value="Unassembled WGS sequence"/>
</dbReference>
<dbReference type="EMBL" id="AMCW01000142">
    <property type="protein sequence ID" value="EKJ99569.1"/>
    <property type="molecule type" value="Genomic_DNA"/>
</dbReference>
<gene>
    <name evidence="1" type="ORF">RBSH_05132</name>
</gene>
<organism evidence="1 2">
    <name type="scientific">Rhodopirellula baltica SH28</name>
    <dbReference type="NCBI Taxonomy" id="993517"/>
    <lineage>
        <taxon>Bacteria</taxon>
        <taxon>Pseudomonadati</taxon>
        <taxon>Planctomycetota</taxon>
        <taxon>Planctomycetia</taxon>
        <taxon>Pirellulales</taxon>
        <taxon>Pirellulaceae</taxon>
        <taxon>Rhodopirellula</taxon>
    </lineage>
</organism>
<evidence type="ECO:0000313" key="1">
    <source>
        <dbReference type="EMBL" id="EKJ99569.1"/>
    </source>
</evidence>
<dbReference type="PATRIC" id="fig|993517.3.peg.5560"/>
<name>K5C916_RHOBT</name>
<proteinExistence type="predicted"/>
<comment type="caution">
    <text evidence="1">The sequence shown here is derived from an EMBL/GenBank/DDBJ whole genome shotgun (WGS) entry which is preliminary data.</text>
</comment>
<protein>
    <submittedName>
        <fullName evidence="1">Uncharacterized protein</fullName>
    </submittedName>
</protein>